<organism evidence="6 7">
    <name type="scientific">Thecamonas trahens ATCC 50062</name>
    <dbReference type="NCBI Taxonomy" id="461836"/>
    <lineage>
        <taxon>Eukaryota</taxon>
        <taxon>Apusozoa</taxon>
        <taxon>Apusomonadida</taxon>
        <taxon>Apusomonadidae</taxon>
        <taxon>Thecamonas</taxon>
    </lineage>
</organism>
<reference evidence="6 7" key="1">
    <citation type="submission" date="2010-05" db="EMBL/GenBank/DDBJ databases">
        <title>The Genome Sequence of Thecamonas trahens ATCC 50062.</title>
        <authorList>
            <consortium name="The Broad Institute Genome Sequencing Platform"/>
            <person name="Russ C."/>
            <person name="Cuomo C."/>
            <person name="Shea T."/>
            <person name="Young S.K."/>
            <person name="Zeng Q."/>
            <person name="Koehrsen M."/>
            <person name="Haas B."/>
            <person name="Borodovsky M."/>
            <person name="Guigo R."/>
            <person name="Alvarado L."/>
            <person name="Berlin A."/>
            <person name="Bochicchio J."/>
            <person name="Borenstein D."/>
            <person name="Chapman S."/>
            <person name="Chen Z."/>
            <person name="Freedman E."/>
            <person name="Gellesch M."/>
            <person name="Goldberg J."/>
            <person name="Griggs A."/>
            <person name="Gujja S."/>
            <person name="Heilman E."/>
            <person name="Heiman D."/>
            <person name="Hepburn T."/>
            <person name="Howarth C."/>
            <person name="Jen D."/>
            <person name="Larson L."/>
            <person name="Mehta T."/>
            <person name="Park D."/>
            <person name="Pearson M."/>
            <person name="Roberts A."/>
            <person name="Saif S."/>
            <person name="Shenoy N."/>
            <person name="Sisk P."/>
            <person name="Stolte C."/>
            <person name="Sykes S."/>
            <person name="Thomson T."/>
            <person name="Walk T."/>
            <person name="White J."/>
            <person name="Yandava C."/>
            <person name="Burger G."/>
            <person name="Gray M.W."/>
            <person name="Holland P.W.H."/>
            <person name="King N."/>
            <person name="Lang F.B.F."/>
            <person name="Roger A.J."/>
            <person name="Ruiz-Trillo I."/>
            <person name="Lander E."/>
            <person name="Nusbaum C."/>
        </authorList>
    </citation>
    <scope>NUCLEOTIDE SEQUENCE [LARGE SCALE GENOMIC DNA]</scope>
    <source>
        <strain evidence="6 7">ATCC 50062</strain>
    </source>
</reference>
<evidence type="ECO:0000313" key="7">
    <source>
        <dbReference type="Proteomes" id="UP000054408"/>
    </source>
</evidence>
<feature type="repeat" description="ANK" evidence="3">
    <location>
        <begin position="318"/>
        <end position="350"/>
    </location>
</feature>
<feature type="repeat" description="ANK" evidence="3">
    <location>
        <begin position="177"/>
        <end position="209"/>
    </location>
</feature>
<dbReference type="eggNOG" id="KOG4177">
    <property type="taxonomic scope" value="Eukaryota"/>
</dbReference>
<feature type="region of interest" description="Disordered" evidence="5">
    <location>
        <begin position="900"/>
        <end position="947"/>
    </location>
</feature>
<dbReference type="Proteomes" id="UP000054408">
    <property type="component" value="Unassembled WGS sequence"/>
</dbReference>
<feature type="repeat" description="ANK" evidence="3">
    <location>
        <begin position="529"/>
        <end position="561"/>
    </location>
</feature>
<dbReference type="AlphaFoldDB" id="A0A0L0D6U2"/>
<dbReference type="PRINTS" id="PR01415">
    <property type="entry name" value="ANKYRIN"/>
</dbReference>
<dbReference type="InterPro" id="IPR002110">
    <property type="entry name" value="Ankyrin_rpt"/>
</dbReference>
<evidence type="ECO:0000256" key="1">
    <source>
        <dbReference type="ARBA" id="ARBA00022737"/>
    </source>
</evidence>
<gene>
    <name evidence="6" type="ORF">AMSG_03452</name>
</gene>
<dbReference type="STRING" id="461836.A0A0L0D6U2"/>
<accession>A0A0L0D6U2</accession>
<dbReference type="RefSeq" id="XP_013759808.1">
    <property type="nucleotide sequence ID" value="XM_013904354.1"/>
</dbReference>
<feature type="repeat" description="ANK" evidence="3">
    <location>
        <begin position="351"/>
        <end position="383"/>
    </location>
</feature>
<dbReference type="SMART" id="SM00248">
    <property type="entry name" value="ANK"/>
    <property type="match status" value="19"/>
</dbReference>
<dbReference type="PANTHER" id="PTHR24198">
    <property type="entry name" value="ANKYRIN REPEAT AND PROTEIN KINASE DOMAIN-CONTAINING PROTEIN"/>
    <property type="match status" value="1"/>
</dbReference>
<evidence type="ECO:0000256" key="5">
    <source>
        <dbReference type="SAM" id="MobiDB-lite"/>
    </source>
</evidence>
<feature type="compositionally biased region" description="Basic residues" evidence="5">
    <location>
        <begin position="476"/>
        <end position="485"/>
    </location>
</feature>
<keyword evidence="7" id="KW-1185">Reference proteome</keyword>
<feature type="repeat" description="ANK" evidence="3">
    <location>
        <begin position="571"/>
        <end position="603"/>
    </location>
</feature>
<feature type="compositionally biased region" description="Basic residues" evidence="5">
    <location>
        <begin position="901"/>
        <end position="916"/>
    </location>
</feature>
<sequence>MGASQSTHENKLYEACMRGDVRAIAALLGKGVDPNAARGPNTWSALHAAAYHGPAEVVNLLLDAGADINALNDDSHSPLYVAIASHQFPCAEALILRSARVVGDAGPLWTKCFTLSSTQPQGKPELAELLLAGGADPNAPNADGIPPLSEAIGRGMIDLALVILSCPDTNVALPDADGITPLHYAAYAGSVELGHSLLSRGAPVAAAVSDGATPAFFAAEEGHAAFLGMLLASSPSTIAQRNAAEWTLLHVAANTGADKVVDTLLKIGLASSAEVSLDIDARTEHGTTPLAVAASKGFVAICAKLLDAGADVNALTDTHASALHKAALGGHVQVGKVLLRRGVAIDTANVDGWSALHVAAHENHPDFTALLISHGAALELESTTGLTPLDVALRSDAHAAAHALLDHAAPIRDHAFLASELASANHLDPSSARAGVLQRAADACAGDLLPPSADAAPTQTSDAPAPEPGSLAARKAGSRRKRRTKSMMTDDQRRTLLFLKAARHGSVARLNALESAADVAPLLTATSKAGLSPLFLAISHGHDSATAWLLARGATLNGTPAERAAEAKATGGATFLHRAIVRGEDARVELLLEAYTDVDVRDGDGNTPAHIAAYMNNMAYLALLGASGRADLAALNHAGQTPLARALNSLDTFRFLVLNAPDTLNVGDVAGLTPVAALAAAGDVEKLRFAIAAGGDATTRDAAGYTPLHHVAVHAPRSHAALDVPLDVDSDTSAATAAVLLDAGADVDATASSDGAWPLLLAVSAQAGPLVKFLIAAGADLSKTTVSGRTAYDTALATNLAVAAIVEAGLRKHGLARSPPRKKPTGHAATIAATQDLMLEFAAYKARTAALEAENTRLRAEMRQLRKLVLRGGATNITKIVVPGTQGDLDATIRDLSRKGGFSRKRRRIRKRRRRPMGSAAASTTNSTANNSIETASVSADDDDATA</sequence>
<keyword evidence="1" id="KW-0677">Repeat</keyword>
<evidence type="ECO:0000256" key="4">
    <source>
        <dbReference type="SAM" id="Coils"/>
    </source>
</evidence>
<dbReference type="Pfam" id="PF12796">
    <property type="entry name" value="Ank_2"/>
    <property type="match status" value="4"/>
</dbReference>
<keyword evidence="2 3" id="KW-0040">ANK repeat</keyword>
<feature type="repeat" description="ANK" evidence="3">
    <location>
        <begin position="41"/>
        <end position="73"/>
    </location>
</feature>
<dbReference type="PROSITE" id="PS50297">
    <property type="entry name" value="ANK_REP_REGION"/>
    <property type="match status" value="7"/>
</dbReference>
<feature type="coiled-coil region" evidence="4">
    <location>
        <begin position="841"/>
        <end position="868"/>
    </location>
</feature>
<dbReference type="PANTHER" id="PTHR24198:SF165">
    <property type="entry name" value="ANKYRIN REPEAT-CONTAINING PROTEIN-RELATED"/>
    <property type="match status" value="1"/>
</dbReference>
<dbReference type="Gene3D" id="1.25.40.20">
    <property type="entry name" value="Ankyrin repeat-containing domain"/>
    <property type="match status" value="6"/>
</dbReference>
<keyword evidence="4" id="KW-0175">Coiled coil</keyword>
<dbReference type="InterPro" id="IPR036770">
    <property type="entry name" value="Ankyrin_rpt-contain_sf"/>
</dbReference>
<feature type="compositionally biased region" description="Low complexity" evidence="5">
    <location>
        <begin position="919"/>
        <end position="939"/>
    </location>
</feature>
<dbReference type="Pfam" id="PF00023">
    <property type="entry name" value="Ank"/>
    <property type="match status" value="1"/>
</dbReference>
<dbReference type="PROSITE" id="PS50088">
    <property type="entry name" value="ANK_REPEAT"/>
    <property type="match status" value="8"/>
</dbReference>
<feature type="region of interest" description="Disordered" evidence="5">
    <location>
        <begin position="448"/>
        <end position="489"/>
    </location>
</feature>
<evidence type="ECO:0000313" key="6">
    <source>
        <dbReference type="EMBL" id="KNC47028.1"/>
    </source>
</evidence>
<evidence type="ECO:0000256" key="2">
    <source>
        <dbReference type="ARBA" id="ARBA00023043"/>
    </source>
</evidence>
<name>A0A0L0D6U2_THETB</name>
<dbReference type="SUPFAM" id="SSF48403">
    <property type="entry name" value="Ankyrin repeat"/>
    <property type="match status" value="2"/>
</dbReference>
<evidence type="ECO:0000256" key="3">
    <source>
        <dbReference type="PROSITE-ProRule" id="PRU00023"/>
    </source>
</evidence>
<feature type="repeat" description="ANK" evidence="3">
    <location>
        <begin position="754"/>
        <end position="786"/>
    </location>
</feature>
<proteinExistence type="predicted"/>
<dbReference type="GeneID" id="25563053"/>
<protein>
    <submittedName>
        <fullName evidence="6">Ankyrin domain-containing protein</fullName>
    </submittedName>
</protein>
<dbReference type="EMBL" id="GL349445">
    <property type="protein sequence ID" value="KNC47028.1"/>
    <property type="molecule type" value="Genomic_DNA"/>
</dbReference>
<dbReference type="OrthoDB" id="1577640at2759"/>
<feature type="repeat" description="ANK" evidence="3">
    <location>
        <begin position="285"/>
        <end position="317"/>
    </location>
</feature>